<keyword evidence="1" id="KW-0472">Membrane</keyword>
<sequence>MRCAVESLRRSRVLAICSVIAGLLTIVVGFGVFGMGMGFSNATASGTGAAAMCVGLWMVMAVRGVARRRPATFAGLTLAWVWLIGRVVVDLPATLITVVILGSLTAGISVPPGLAWLVFVVFGGSAALLRTIGDYRRRRRDPAAAESAQPRRPRRVVLAIGVRLGLLIAVTLLVPHWVWSMRGQEISRLAEQYAPADRDAVRSADFGACSLMFLGYELTRHGAESAKTQTERTAIFERTLADALADLQSIEAAGARYVRVGASGDHLLAANPAQEPADDRYM</sequence>
<evidence type="ECO:0000256" key="1">
    <source>
        <dbReference type="SAM" id="Phobius"/>
    </source>
</evidence>
<dbReference type="EMBL" id="LAZR01067768">
    <property type="protein sequence ID" value="KKK50936.1"/>
    <property type="molecule type" value="Genomic_DNA"/>
</dbReference>
<feature type="transmembrane region" description="Helical" evidence="1">
    <location>
        <begin position="113"/>
        <end position="132"/>
    </location>
</feature>
<dbReference type="AlphaFoldDB" id="A0A0F8YSG0"/>
<keyword evidence="1" id="KW-0812">Transmembrane</keyword>
<keyword evidence="1" id="KW-1133">Transmembrane helix</keyword>
<feature type="transmembrane region" description="Helical" evidence="1">
    <location>
        <begin position="156"/>
        <end position="179"/>
    </location>
</feature>
<feature type="non-terminal residue" evidence="2">
    <location>
        <position position="282"/>
    </location>
</feature>
<proteinExistence type="predicted"/>
<feature type="transmembrane region" description="Helical" evidence="1">
    <location>
        <begin position="12"/>
        <end position="35"/>
    </location>
</feature>
<evidence type="ECO:0000313" key="2">
    <source>
        <dbReference type="EMBL" id="KKK50936.1"/>
    </source>
</evidence>
<reference evidence="2" key="1">
    <citation type="journal article" date="2015" name="Nature">
        <title>Complex archaea that bridge the gap between prokaryotes and eukaryotes.</title>
        <authorList>
            <person name="Spang A."/>
            <person name="Saw J.H."/>
            <person name="Jorgensen S.L."/>
            <person name="Zaremba-Niedzwiedzka K."/>
            <person name="Martijn J."/>
            <person name="Lind A.E."/>
            <person name="van Eijk R."/>
            <person name="Schleper C."/>
            <person name="Guy L."/>
            <person name="Ettema T.J."/>
        </authorList>
    </citation>
    <scope>NUCLEOTIDE SEQUENCE</scope>
</reference>
<organism evidence="2">
    <name type="scientific">marine sediment metagenome</name>
    <dbReference type="NCBI Taxonomy" id="412755"/>
    <lineage>
        <taxon>unclassified sequences</taxon>
        <taxon>metagenomes</taxon>
        <taxon>ecological metagenomes</taxon>
    </lineage>
</organism>
<comment type="caution">
    <text evidence="2">The sequence shown here is derived from an EMBL/GenBank/DDBJ whole genome shotgun (WGS) entry which is preliminary data.</text>
</comment>
<name>A0A0F8YSG0_9ZZZZ</name>
<gene>
    <name evidence="2" type="ORF">LCGC14_3120050</name>
</gene>
<feature type="transmembrane region" description="Helical" evidence="1">
    <location>
        <begin position="78"/>
        <end position="101"/>
    </location>
</feature>
<accession>A0A0F8YSG0</accession>
<protein>
    <submittedName>
        <fullName evidence="2">Uncharacterized protein</fullName>
    </submittedName>
</protein>
<feature type="transmembrane region" description="Helical" evidence="1">
    <location>
        <begin position="47"/>
        <end position="66"/>
    </location>
</feature>